<reference evidence="14" key="1">
    <citation type="submission" date="2019-03" db="EMBL/GenBank/DDBJ databases">
        <title>Long read genome sequence of the mycoparasitic Pythium oligandrum ATCC 38472 isolated from sugarbeet rhizosphere.</title>
        <authorList>
            <person name="Gaulin E."/>
        </authorList>
    </citation>
    <scope>NUCLEOTIDE SEQUENCE</scope>
    <source>
        <strain evidence="14">ATCC 38472_TT</strain>
    </source>
</reference>
<gene>
    <name evidence="14" type="ORF">Poli38472_003737</name>
</gene>
<keyword evidence="3" id="KW-0808">Transferase</keyword>
<dbReference type="InterPro" id="IPR000872">
    <property type="entry name" value="Tafazzin"/>
</dbReference>
<evidence type="ECO:0000313" key="15">
    <source>
        <dbReference type="Proteomes" id="UP000794436"/>
    </source>
</evidence>
<keyword evidence="8" id="KW-0472">Membrane</keyword>
<evidence type="ECO:0000256" key="8">
    <source>
        <dbReference type="ARBA" id="ARBA00023136"/>
    </source>
</evidence>
<dbReference type="GO" id="GO:0005743">
    <property type="term" value="C:mitochondrial inner membrane"/>
    <property type="evidence" value="ECO:0007669"/>
    <property type="project" value="UniProtKB-SubCell"/>
</dbReference>
<accession>A0A8K1FNK7</accession>
<dbReference type="SMART" id="SM00563">
    <property type="entry name" value="PlsC"/>
    <property type="match status" value="1"/>
</dbReference>
<dbReference type="PANTHER" id="PTHR12497">
    <property type="entry name" value="TAZ PROTEIN TAFAZZIN"/>
    <property type="match status" value="1"/>
</dbReference>
<evidence type="ECO:0000256" key="1">
    <source>
        <dbReference type="ARBA" id="ARBA00004137"/>
    </source>
</evidence>
<comment type="subcellular location">
    <subcellularLocation>
        <location evidence="1">Mitochondrion inner membrane</location>
        <topology evidence="1">Peripheral membrane protein</topology>
        <orientation evidence="1">Intermembrane side</orientation>
    </subcellularLocation>
    <subcellularLocation>
        <location evidence="10">Mitochondrion outer membrane</location>
        <topology evidence="10">Peripheral membrane protein</topology>
        <orientation evidence="10">Intermembrane side</orientation>
    </subcellularLocation>
</comment>
<proteinExistence type="inferred from homology"/>
<dbReference type="GO" id="GO:0005741">
    <property type="term" value="C:mitochondrial outer membrane"/>
    <property type="evidence" value="ECO:0007669"/>
    <property type="project" value="UniProtKB-SubCell"/>
</dbReference>
<evidence type="ECO:0000256" key="9">
    <source>
        <dbReference type="ARBA" id="ARBA00023315"/>
    </source>
</evidence>
<evidence type="ECO:0000256" key="3">
    <source>
        <dbReference type="ARBA" id="ARBA00022679"/>
    </source>
</evidence>
<dbReference type="OrthoDB" id="193467at2759"/>
<sequence length="326" mass="36949">MMWLLAMLWSVLRYVVFVAVMAMAAGTFALYLDAPVGDRGDGLYHLSKREPLCPEWLHNLGRIPVIGTVTWVSKLYLRFLSTMKTEGLEHLLHQLENRPTKTPLITVSNHTSAVDDPAVISSVLPWKYALPWRARWIVTSQEYSFVLGQMVRAFFYGGKSMPIWRGGGLDQPLLESIFDKVQQGKWVHIFPEGKIQQKAVIGGRTGEVADKLGRLKWGVGKLIARADVRPVVVPFYHTNMHKIMPQDDKNNLTSLIPQSGTTITVRFGEPIDFTDLFEKYREHRVVGSESDWTTQAREYELYSAITKRIEDAILALANGIYEKTSA</sequence>
<comment type="similarity">
    <text evidence="2 12">Belongs to the taffazin family.</text>
</comment>
<keyword evidence="4" id="KW-1000">Mitochondrion outer membrane</keyword>
<dbReference type="PRINTS" id="PR00979">
    <property type="entry name" value="TAFAZZIN"/>
</dbReference>
<protein>
    <recommendedName>
        <fullName evidence="12">Tafazzin family protein</fullName>
    </recommendedName>
</protein>
<keyword evidence="15" id="KW-1185">Reference proteome</keyword>
<dbReference type="Proteomes" id="UP000794436">
    <property type="component" value="Unassembled WGS sequence"/>
</dbReference>
<dbReference type="GO" id="GO:0006644">
    <property type="term" value="P:phospholipid metabolic process"/>
    <property type="evidence" value="ECO:0007669"/>
    <property type="project" value="InterPro"/>
</dbReference>
<evidence type="ECO:0000313" key="14">
    <source>
        <dbReference type="EMBL" id="TMW65972.1"/>
    </source>
</evidence>
<evidence type="ECO:0000256" key="10">
    <source>
        <dbReference type="ARBA" id="ARBA00024323"/>
    </source>
</evidence>
<evidence type="ECO:0000256" key="5">
    <source>
        <dbReference type="ARBA" id="ARBA00022792"/>
    </source>
</evidence>
<evidence type="ECO:0000256" key="12">
    <source>
        <dbReference type="RuleBase" id="RU365062"/>
    </source>
</evidence>
<name>A0A8K1FNK7_PYTOL</name>
<evidence type="ECO:0000256" key="7">
    <source>
        <dbReference type="ARBA" id="ARBA00023128"/>
    </source>
</evidence>
<keyword evidence="5" id="KW-0999">Mitochondrion inner membrane</keyword>
<dbReference type="AlphaFoldDB" id="A0A8K1FNK7"/>
<comment type="caution">
    <text evidence="14">The sequence shown here is derived from an EMBL/GenBank/DDBJ whole genome shotgun (WGS) entry which is preliminary data.</text>
</comment>
<dbReference type="PANTHER" id="PTHR12497:SF0">
    <property type="entry name" value="TAFAZZIN"/>
    <property type="match status" value="1"/>
</dbReference>
<comment type="catalytic activity">
    <reaction evidence="11">
        <text>1'-[1,2-diacyl-sn-glycero-3-phospho],3'-[1-acyl-sn-glycero-3-phospho]-glycerol + a 1,2-diacyl-sn-glycero-3-phosphocholine = a cardiolipin + a 1-acyl-sn-glycero-3-phosphocholine</text>
        <dbReference type="Rhea" id="RHEA:33731"/>
        <dbReference type="ChEBI" id="CHEBI:57643"/>
        <dbReference type="ChEBI" id="CHEBI:58168"/>
        <dbReference type="ChEBI" id="CHEBI:62237"/>
        <dbReference type="ChEBI" id="CHEBI:64743"/>
    </reaction>
    <physiologicalReaction direction="left-to-right" evidence="11">
        <dbReference type="Rhea" id="RHEA:33732"/>
    </physiologicalReaction>
    <physiologicalReaction direction="right-to-left" evidence="11">
        <dbReference type="Rhea" id="RHEA:33733"/>
    </physiologicalReaction>
</comment>
<dbReference type="GO" id="GO:0008374">
    <property type="term" value="F:O-acyltransferase activity"/>
    <property type="evidence" value="ECO:0007669"/>
    <property type="project" value="TreeGrafter"/>
</dbReference>
<dbReference type="InterPro" id="IPR002123">
    <property type="entry name" value="Plipid/glycerol_acylTrfase"/>
</dbReference>
<evidence type="ECO:0000256" key="6">
    <source>
        <dbReference type="ARBA" id="ARBA00023098"/>
    </source>
</evidence>
<evidence type="ECO:0000256" key="11">
    <source>
        <dbReference type="ARBA" id="ARBA00047906"/>
    </source>
</evidence>
<organism evidence="14 15">
    <name type="scientific">Pythium oligandrum</name>
    <name type="common">Mycoparasitic fungus</name>
    <dbReference type="NCBI Taxonomy" id="41045"/>
    <lineage>
        <taxon>Eukaryota</taxon>
        <taxon>Sar</taxon>
        <taxon>Stramenopiles</taxon>
        <taxon>Oomycota</taxon>
        <taxon>Peronosporomycetes</taxon>
        <taxon>Pythiales</taxon>
        <taxon>Pythiaceae</taxon>
        <taxon>Pythium</taxon>
    </lineage>
</organism>
<evidence type="ECO:0000256" key="4">
    <source>
        <dbReference type="ARBA" id="ARBA00022787"/>
    </source>
</evidence>
<evidence type="ECO:0000256" key="2">
    <source>
        <dbReference type="ARBA" id="ARBA00010524"/>
    </source>
</evidence>
<dbReference type="CDD" id="cd07989">
    <property type="entry name" value="LPLAT_AGPAT-like"/>
    <property type="match status" value="1"/>
</dbReference>
<dbReference type="Pfam" id="PF01553">
    <property type="entry name" value="Acyltransferase"/>
    <property type="match status" value="1"/>
</dbReference>
<keyword evidence="9" id="KW-0012">Acyltransferase</keyword>
<dbReference type="SUPFAM" id="SSF69593">
    <property type="entry name" value="Glycerol-3-phosphate (1)-acyltransferase"/>
    <property type="match status" value="1"/>
</dbReference>
<keyword evidence="6" id="KW-0443">Lipid metabolism</keyword>
<keyword evidence="7" id="KW-0496">Mitochondrion</keyword>
<feature type="domain" description="Phospholipid/glycerol acyltransferase" evidence="13">
    <location>
        <begin position="104"/>
        <end position="240"/>
    </location>
</feature>
<dbReference type="EMBL" id="SPLM01000036">
    <property type="protein sequence ID" value="TMW65972.1"/>
    <property type="molecule type" value="Genomic_DNA"/>
</dbReference>
<evidence type="ECO:0000259" key="13">
    <source>
        <dbReference type="SMART" id="SM00563"/>
    </source>
</evidence>